<protein>
    <submittedName>
        <fullName evidence="7">Protein kinase domain-containing protein</fullName>
    </submittedName>
</protein>
<keyword evidence="3" id="KW-0547">Nucleotide-binding</keyword>
<feature type="compositionally biased region" description="Basic residues" evidence="6">
    <location>
        <begin position="28"/>
        <end position="38"/>
    </location>
</feature>
<dbReference type="GO" id="GO:0004674">
    <property type="term" value="F:protein serine/threonine kinase activity"/>
    <property type="evidence" value="ECO:0007669"/>
    <property type="project" value="UniProtKB-KW"/>
</dbReference>
<keyword evidence="1" id="KW-0723">Serine/threonine-protein kinase</keyword>
<feature type="compositionally biased region" description="Polar residues" evidence="6">
    <location>
        <begin position="60"/>
        <end position="70"/>
    </location>
</feature>
<proteinExistence type="predicted"/>
<keyword evidence="8" id="KW-1185">Reference proteome</keyword>
<organism evidence="7 8">
    <name type="scientific">Rhodnius prolixus</name>
    <name type="common">Triatomid bug</name>
    <dbReference type="NCBI Taxonomy" id="13249"/>
    <lineage>
        <taxon>Eukaryota</taxon>
        <taxon>Metazoa</taxon>
        <taxon>Ecdysozoa</taxon>
        <taxon>Arthropoda</taxon>
        <taxon>Hexapoda</taxon>
        <taxon>Insecta</taxon>
        <taxon>Pterygota</taxon>
        <taxon>Neoptera</taxon>
        <taxon>Paraneoptera</taxon>
        <taxon>Hemiptera</taxon>
        <taxon>Heteroptera</taxon>
        <taxon>Panheteroptera</taxon>
        <taxon>Cimicomorpha</taxon>
        <taxon>Reduviidae</taxon>
        <taxon>Triatominae</taxon>
        <taxon>Rhodnius</taxon>
    </lineage>
</organism>
<dbReference type="GO" id="GO:0005634">
    <property type="term" value="C:nucleus"/>
    <property type="evidence" value="ECO:0007669"/>
    <property type="project" value="TreeGrafter"/>
</dbReference>
<evidence type="ECO:0000313" key="8">
    <source>
        <dbReference type="Proteomes" id="UP000015103"/>
    </source>
</evidence>
<evidence type="ECO:0000256" key="2">
    <source>
        <dbReference type="ARBA" id="ARBA00022679"/>
    </source>
</evidence>
<sequence>MFGNSSSASTENETESLSFSFDYQRFSNKNKPKSRLGRRTVTQVVAQENDNIDSEVKANTPDQSSVPERTPLKFQNYNEPSLTHPVNPKIVTPINKFSYPTFDSQVNVSNKAVKGNETSGKSCQRGLGFSTPFRIKEFQPLKDISCSYDQIKLDDSKTRNGLNITKEVPREVSSAFVTSNILNKDLNKSFIYEDTYPLTDDPSNTNEANNQISLNAGDKLTELSQTDNINNSCFMTAHEIHPSELNLLKCNQGIFKTPAKHQQSVCFKTPGRNFTLFSISQSPIDPLAGILNEDNESFNSDYSVCSTPVHKIKESSKDVSCTDLKKNSPIRDSPKSTSIEEIQTEEKKDTEILKISNKKSFFSESELHSPTLSTFATLSEVTQISAISSKNDPSCNKIVLNHVNEDVGNKHLVLEQPGKITSSEPSHLLNNTTSSNSIQPRTVVENNQRIKVNQVYNQVIEENSSRLLAIKCVNLSSVEESTANGYLNEIELLSKLQGCSSVIKMFDHEYVESSKMLYVVMEKGDIDFSRLIKDISKIKKIPMSMVIYYWTEMLSAVMDIHDKGVIHSDLKPGNFLLVSGRLKLIDFGIASSLQGDMTSVEKDVIRGTFNYISPEAISAGENRFHKINYKSDVWSLGCILYNLLFGCTPFSHITSTLGKFQAIADPNFKIKYPKDSNHVPPALKLSMRWCLIKNPKSRPTVDRLLKLAEHAIRVPQIDNLWYQCVIKDFPDCCISLEDLRE</sequence>
<feature type="region of interest" description="Disordered" evidence="6">
    <location>
        <begin position="323"/>
        <end position="347"/>
    </location>
</feature>
<dbReference type="PROSITE" id="PS00108">
    <property type="entry name" value="PROTEIN_KINASE_ST"/>
    <property type="match status" value="1"/>
</dbReference>
<dbReference type="SUPFAM" id="SSF56112">
    <property type="entry name" value="Protein kinase-like (PK-like)"/>
    <property type="match status" value="1"/>
</dbReference>
<feature type="compositionally biased region" description="Low complexity" evidence="6">
    <location>
        <begin position="1"/>
        <end position="18"/>
    </location>
</feature>
<dbReference type="InterPro" id="IPR011009">
    <property type="entry name" value="Kinase-like_dom_sf"/>
</dbReference>
<dbReference type="GO" id="GO:0034501">
    <property type="term" value="P:protein localization to kinetochore"/>
    <property type="evidence" value="ECO:0007669"/>
    <property type="project" value="TreeGrafter"/>
</dbReference>
<dbReference type="Pfam" id="PF00069">
    <property type="entry name" value="Pkinase"/>
    <property type="match status" value="1"/>
</dbReference>
<dbReference type="GO" id="GO:0000776">
    <property type="term" value="C:kinetochore"/>
    <property type="evidence" value="ECO:0007669"/>
    <property type="project" value="TreeGrafter"/>
</dbReference>
<dbReference type="EnsemblMetazoa" id="RPRC007079-RA">
    <property type="protein sequence ID" value="RPRC007079-PA"/>
    <property type="gene ID" value="RPRC007079"/>
</dbReference>
<dbReference type="VEuPathDB" id="VectorBase:RPRC007079"/>
<dbReference type="PANTHER" id="PTHR22974:SF21">
    <property type="entry name" value="DUAL SPECIFICITY PROTEIN KINASE TTK"/>
    <property type="match status" value="1"/>
</dbReference>
<dbReference type="GO" id="GO:0004712">
    <property type="term" value="F:protein serine/threonine/tyrosine kinase activity"/>
    <property type="evidence" value="ECO:0007669"/>
    <property type="project" value="TreeGrafter"/>
</dbReference>
<dbReference type="InterPro" id="IPR008271">
    <property type="entry name" value="Ser/Thr_kinase_AS"/>
</dbReference>
<dbReference type="Proteomes" id="UP000015103">
    <property type="component" value="Unassembled WGS sequence"/>
</dbReference>
<evidence type="ECO:0000256" key="5">
    <source>
        <dbReference type="ARBA" id="ARBA00022840"/>
    </source>
</evidence>
<feature type="compositionally biased region" description="Polar residues" evidence="6">
    <location>
        <begin position="40"/>
        <end position="49"/>
    </location>
</feature>
<accession>T1HSQ9</accession>
<keyword evidence="5" id="KW-0067">ATP-binding</keyword>
<dbReference type="Gene3D" id="1.10.510.10">
    <property type="entry name" value="Transferase(Phosphotransferase) domain 1"/>
    <property type="match status" value="1"/>
</dbReference>
<dbReference type="HOGENOM" id="CLU_374824_0_0_1"/>
<evidence type="ECO:0000256" key="6">
    <source>
        <dbReference type="SAM" id="MobiDB-lite"/>
    </source>
</evidence>
<evidence type="ECO:0000256" key="4">
    <source>
        <dbReference type="ARBA" id="ARBA00022777"/>
    </source>
</evidence>
<reference evidence="7" key="1">
    <citation type="submission" date="2015-05" db="UniProtKB">
        <authorList>
            <consortium name="EnsemblMetazoa"/>
        </authorList>
    </citation>
    <scope>IDENTIFICATION</scope>
</reference>
<dbReference type="SMART" id="SM00220">
    <property type="entry name" value="S_TKc"/>
    <property type="match status" value="1"/>
</dbReference>
<dbReference type="EMBL" id="ACPB03006555">
    <property type="status" value="NOT_ANNOTATED_CDS"/>
    <property type="molecule type" value="Genomic_DNA"/>
</dbReference>
<dbReference type="InterPro" id="IPR000719">
    <property type="entry name" value="Prot_kinase_dom"/>
</dbReference>
<dbReference type="AlphaFoldDB" id="T1HSQ9"/>
<dbReference type="PANTHER" id="PTHR22974">
    <property type="entry name" value="MIXED LINEAGE PROTEIN KINASE"/>
    <property type="match status" value="1"/>
</dbReference>
<dbReference type="Gene3D" id="3.30.200.20">
    <property type="entry name" value="Phosphorylase Kinase, domain 1"/>
    <property type="match status" value="1"/>
</dbReference>
<dbReference type="eggNOG" id="KOG0596">
    <property type="taxonomic scope" value="Eukaryota"/>
</dbReference>
<dbReference type="InParanoid" id="T1HSQ9"/>
<evidence type="ECO:0000313" key="7">
    <source>
        <dbReference type="EnsemblMetazoa" id="RPRC007079-PA"/>
    </source>
</evidence>
<evidence type="ECO:0000256" key="3">
    <source>
        <dbReference type="ARBA" id="ARBA00022741"/>
    </source>
</evidence>
<keyword evidence="2" id="KW-0808">Transferase</keyword>
<dbReference type="GO" id="GO:0007059">
    <property type="term" value="P:chromosome segregation"/>
    <property type="evidence" value="ECO:0007669"/>
    <property type="project" value="TreeGrafter"/>
</dbReference>
<dbReference type="GO" id="GO:0005524">
    <property type="term" value="F:ATP binding"/>
    <property type="evidence" value="ECO:0007669"/>
    <property type="project" value="UniProtKB-KW"/>
</dbReference>
<keyword evidence="4" id="KW-0418">Kinase</keyword>
<dbReference type="GO" id="GO:0033316">
    <property type="term" value="P:meiotic spindle assembly checkpoint signaling"/>
    <property type="evidence" value="ECO:0007669"/>
    <property type="project" value="TreeGrafter"/>
</dbReference>
<name>T1HSQ9_RHOPR</name>
<dbReference type="STRING" id="13249.T1HSQ9"/>
<dbReference type="PROSITE" id="PS50011">
    <property type="entry name" value="PROTEIN_KINASE_DOM"/>
    <property type="match status" value="1"/>
</dbReference>
<feature type="region of interest" description="Disordered" evidence="6">
    <location>
        <begin position="1"/>
        <end position="70"/>
    </location>
</feature>
<dbReference type="GO" id="GO:0007094">
    <property type="term" value="P:mitotic spindle assembly checkpoint signaling"/>
    <property type="evidence" value="ECO:0007669"/>
    <property type="project" value="TreeGrafter"/>
</dbReference>
<evidence type="ECO:0000256" key="1">
    <source>
        <dbReference type="ARBA" id="ARBA00022527"/>
    </source>
</evidence>